<protein>
    <submittedName>
        <fullName evidence="2">Uncharacterized protein</fullName>
    </submittedName>
</protein>
<accession>A0A4S8J9S4</accession>
<keyword evidence="1" id="KW-0175">Coiled coil</keyword>
<sequence length="83" mass="9298">MALIDRVHDTGRVIGNLSNRNAELRRQIEEIRAGPALEAVVATEQRASDLEAEATHLRSKLKVAEEQNKGLQVHLKATRAEFR</sequence>
<name>A0A4S8J9S4_MUSBA</name>
<comment type="caution">
    <text evidence="2">The sequence shown here is derived from an EMBL/GenBank/DDBJ whole genome shotgun (WGS) entry which is preliminary data.</text>
</comment>
<evidence type="ECO:0000256" key="1">
    <source>
        <dbReference type="SAM" id="Coils"/>
    </source>
</evidence>
<evidence type="ECO:0000313" key="3">
    <source>
        <dbReference type="Proteomes" id="UP000317650"/>
    </source>
</evidence>
<dbReference type="Proteomes" id="UP000317650">
    <property type="component" value="Chromosome 3"/>
</dbReference>
<reference evidence="2 3" key="1">
    <citation type="journal article" date="2019" name="Nat. Plants">
        <title>Genome sequencing of Musa balbisiana reveals subgenome evolution and function divergence in polyploid bananas.</title>
        <authorList>
            <person name="Yao X."/>
        </authorList>
    </citation>
    <scope>NUCLEOTIDE SEQUENCE [LARGE SCALE GENOMIC DNA]</scope>
    <source>
        <strain evidence="3">cv. DH-PKW</strain>
        <tissue evidence="2">Leaves</tissue>
    </source>
</reference>
<organism evidence="2 3">
    <name type="scientific">Musa balbisiana</name>
    <name type="common">Banana</name>
    <dbReference type="NCBI Taxonomy" id="52838"/>
    <lineage>
        <taxon>Eukaryota</taxon>
        <taxon>Viridiplantae</taxon>
        <taxon>Streptophyta</taxon>
        <taxon>Embryophyta</taxon>
        <taxon>Tracheophyta</taxon>
        <taxon>Spermatophyta</taxon>
        <taxon>Magnoliopsida</taxon>
        <taxon>Liliopsida</taxon>
        <taxon>Zingiberales</taxon>
        <taxon>Musaceae</taxon>
        <taxon>Musa</taxon>
    </lineage>
</organism>
<dbReference type="EMBL" id="PYDT01000006">
    <property type="protein sequence ID" value="THU58437.1"/>
    <property type="molecule type" value="Genomic_DNA"/>
</dbReference>
<gene>
    <name evidence="2" type="ORF">C4D60_Mb03t14240</name>
</gene>
<evidence type="ECO:0000313" key="2">
    <source>
        <dbReference type="EMBL" id="THU58437.1"/>
    </source>
</evidence>
<keyword evidence="3" id="KW-1185">Reference proteome</keyword>
<feature type="coiled-coil region" evidence="1">
    <location>
        <begin position="14"/>
        <end position="81"/>
    </location>
</feature>
<proteinExistence type="predicted"/>
<dbReference type="AlphaFoldDB" id="A0A4S8J9S4"/>